<feature type="region of interest" description="Disordered" evidence="2">
    <location>
        <begin position="191"/>
        <end position="360"/>
    </location>
</feature>
<dbReference type="GO" id="GO:0015031">
    <property type="term" value="P:protein transport"/>
    <property type="evidence" value="ECO:0007669"/>
    <property type="project" value="InterPro"/>
</dbReference>
<dbReference type="AlphaFoldDB" id="A0A4D6N575"/>
<evidence type="ECO:0000313" key="4">
    <source>
        <dbReference type="Proteomes" id="UP000501690"/>
    </source>
</evidence>
<dbReference type="InterPro" id="IPR005061">
    <property type="entry name" value="Ist1"/>
</dbReference>
<feature type="compositionally biased region" description="Polar residues" evidence="2">
    <location>
        <begin position="272"/>
        <end position="290"/>
    </location>
</feature>
<feature type="compositionally biased region" description="Basic and acidic residues" evidence="2">
    <location>
        <begin position="213"/>
        <end position="242"/>
    </location>
</feature>
<dbReference type="PANTHER" id="PTHR12161">
    <property type="entry name" value="IST1 FAMILY MEMBER"/>
    <property type="match status" value="1"/>
</dbReference>
<dbReference type="Proteomes" id="UP000501690">
    <property type="component" value="Linkage Group LG10"/>
</dbReference>
<proteinExistence type="inferred from homology"/>
<dbReference type="PANTHER" id="PTHR12161:SF46">
    <property type="entry name" value="VACUOLAR PROTEIN SORTING-ASSOCIATED PROTEIN IST1-RELATED"/>
    <property type="match status" value="1"/>
</dbReference>
<evidence type="ECO:0000256" key="1">
    <source>
        <dbReference type="ARBA" id="ARBA00005536"/>
    </source>
</evidence>
<dbReference type="Gene3D" id="1.20.1260.60">
    <property type="entry name" value="Vacuolar protein sorting-associated protein Ist1"/>
    <property type="match status" value="1"/>
</dbReference>
<feature type="compositionally biased region" description="Basic and acidic residues" evidence="2">
    <location>
        <begin position="191"/>
        <end position="204"/>
    </location>
</feature>
<evidence type="ECO:0000256" key="2">
    <source>
        <dbReference type="SAM" id="MobiDB-lite"/>
    </source>
</evidence>
<gene>
    <name evidence="3" type="ORF">DEO72_LG10g172</name>
</gene>
<sequence>MLDALFKPKFYSKCKSRLKLINTRLETIGKKRKAVEKFLKKDIVDLLRNALDYNAYGRAEGFLVEQNMSFCYELVGKFANCVSSHVRELCKQRDCPDECKEAIQSLIYAAARFSDLPELRELRTLFTPKFGNALEPYISKEFVDKLRQAPPSKEMKIQLLHDLAQEFSIEWDSKGLEQRLHSPPLLLEDKTTYDPLNDHDDHMNNDVAVPKGTGDKQGHERNWHTPKGNEKDTLSRGRKDISDAYWRVQSSTDSETTSDNSSLDGRKACSGSLGSVSDNETEIKQPSSFSYKLVPPPYVKEKLNKPTVVPEKQVPRSVRRRPLKPPLYENTVSDSKTGGTDKVVDSSGKESEKVKGDSRDYEEKIMDGLLMHYSKKESPYESVIAQAAYPKAYSMQRVEYDKVVHMKQKSSVPLVRGISLPSEDTDSMETLKVHGRATSLVPQMLGTAGHVHPSLPEYDDLSARLAALRNTTQPA</sequence>
<protein>
    <submittedName>
        <fullName evidence="3">Bile acid:Na+ symporter</fullName>
    </submittedName>
</protein>
<dbReference type="EMBL" id="CP039354">
    <property type="protein sequence ID" value="QCE08953.1"/>
    <property type="molecule type" value="Genomic_DNA"/>
</dbReference>
<comment type="similarity">
    <text evidence="1">Belongs to the IST1 family.</text>
</comment>
<dbReference type="FunFam" id="1.20.1260.60:FF:000002">
    <property type="entry name" value="Vacuolar protein sorting-associated protein IST1"/>
    <property type="match status" value="1"/>
</dbReference>
<feature type="compositionally biased region" description="Basic and acidic residues" evidence="2">
    <location>
        <begin position="342"/>
        <end position="360"/>
    </location>
</feature>
<accession>A0A4D6N575</accession>
<dbReference type="InterPro" id="IPR042277">
    <property type="entry name" value="IST1-like"/>
</dbReference>
<dbReference type="Pfam" id="PF03398">
    <property type="entry name" value="Ist1"/>
    <property type="match status" value="1"/>
</dbReference>
<evidence type="ECO:0000313" key="3">
    <source>
        <dbReference type="EMBL" id="QCE08953.1"/>
    </source>
</evidence>
<feature type="compositionally biased region" description="Low complexity" evidence="2">
    <location>
        <begin position="250"/>
        <end position="263"/>
    </location>
</feature>
<organism evidence="3 4">
    <name type="scientific">Vigna unguiculata</name>
    <name type="common">Cowpea</name>
    <dbReference type="NCBI Taxonomy" id="3917"/>
    <lineage>
        <taxon>Eukaryota</taxon>
        <taxon>Viridiplantae</taxon>
        <taxon>Streptophyta</taxon>
        <taxon>Embryophyta</taxon>
        <taxon>Tracheophyta</taxon>
        <taxon>Spermatophyta</taxon>
        <taxon>Magnoliopsida</taxon>
        <taxon>eudicotyledons</taxon>
        <taxon>Gunneridae</taxon>
        <taxon>Pentapetalae</taxon>
        <taxon>rosids</taxon>
        <taxon>fabids</taxon>
        <taxon>Fabales</taxon>
        <taxon>Fabaceae</taxon>
        <taxon>Papilionoideae</taxon>
        <taxon>50 kb inversion clade</taxon>
        <taxon>NPAAA clade</taxon>
        <taxon>indigoferoid/millettioid clade</taxon>
        <taxon>Phaseoleae</taxon>
        <taxon>Vigna</taxon>
    </lineage>
</organism>
<keyword evidence="4" id="KW-1185">Reference proteome</keyword>
<reference evidence="3 4" key="1">
    <citation type="submission" date="2019-04" db="EMBL/GenBank/DDBJ databases">
        <title>An improved genome assembly and genetic linkage map for asparagus bean, Vigna unguiculata ssp. sesquipedialis.</title>
        <authorList>
            <person name="Xia Q."/>
            <person name="Zhang R."/>
            <person name="Dong Y."/>
        </authorList>
    </citation>
    <scope>NUCLEOTIDE SEQUENCE [LARGE SCALE GENOMIC DNA]</scope>
    <source>
        <tissue evidence="3">Leaf</tissue>
    </source>
</reference>
<name>A0A4D6N575_VIGUN</name>